<dbReference type="GO" id="GO:0005524">
    <property type="term" value="F:ATP binding"/>
    <property type="evidence" value="ECO:0007669"/>
    <property type="project" value="UniProtKB-KW"/>
</dbReference>
<sequence>MREENPAVEKKEDGEQIHIREILAPYLHRWPWFLLSALLSLFLAWFILRYATNVYKTESTVLIKEVGKSSQGSPEIDILNQIGGIGGMGTNSVDNEIEIFKSRKLMNSVVTELGLETKISALGKIKQSELYKETSPIIIRLVQEKPKAKFPKKPVEAVLQGDKLILTSSELPKGSVVMPLNKSVALPFGIYMVQRNAEYRVPKEGAPKNFTLDFASAMDRSRQYLKNLNVALAQKNATVLQLSMQDAVPEKAEDILSRIAINYNKYAIIDKNSEAQKTADFIDERIAIIGRELGDVENQKESFKRQNNISDIETEAQISLQSGAKARELEIENEAQLQLAEGLLSYLNKQGQYAILPLNVGLQDPATAANIATYNQLIVERNRLLENSTPANPVVQDVTKQINSMRSAITQSLQKSRDARILERNTLRVEQNRIAGRIAKVPSQEKMFRSIERQQNIKEQLYLLLLQKREEVAVSLKIAAPKARIVDDPLTTGIVAPKRMMIYLGALLLGLLLPFLVIYLKQLLGNKIETRHDLEKITNNATVLAEIPKIKKGEPDIVRLNDFTPLAEAFRILITNMNFMLPKWEDGKVIFVTSSIKGEGKTVVSVNLALTIASKKSNVIIIGSDIRNPQLQRYNLSRKGFIGLSEFLHDDSIKISEVTHKSSFNDYLDVIYSGSIPPNPTELLSGPRYAELIDELKKHYDYIVLDTAPLMLVTDSLLFAEFADVTLYVTRSEYTERPLIEFADNLIKTKKIKNVGFVLNGVSHNNLGYGNKYGYGYGREKKIFLDRILKN</sequence>
<evidence type="ECO:0000256" key="14">
    <source>
        <dbReference type="ARBA" id="ARBA00023137"/>
    </source>
</evidence>
<evidence type="ECO:0000256" key="10">
    <source>
        <dbReference type="ARBA" id="ARBA00022777"/>
    </source>
</evidence>
<dbReference type="AlphaFoldDB" id="A0A7M1T401"/>
<feature type="domain" description="Tyrosine-protein kinase G-rich" evidence="19">
    <location>
        <begin position="450"/>
        <end position="522"/>
    </location>
</feature>
<keyword evidence="12 16" id="KW-1133">Transmembrane helix</keyword>
<dbReference type="Pfam" id="PF02706">
    <property type="entry name" value="Wzz"/>
    <property type="match status" value="1"/>
</dbReference>
<evidence type="ECO:0000313" key="20">
    <source>
        <dbReference type="EMBL" id="QOR73653.1"/>
    </source>
</evidence>
<keyword evidence="13 16" id="KW-0472">Membrane</keyword>
<proteinExistence type="inferred from homology"/>
<reference evidence="20 21" key="1">
    <citation type="submission" date="2020-10" db="EMBL/GenBank/DDBJ databases">
        <title>Complete genome of Cruoricapor ignavus strain M1214 isolated from the blood culture of a febrile patient.</title>
        <authorList>
            <person name="Guglielmino C.J.D."/>
        </authorList>
    </citation>
    <scope>NUCLEOTIDE SEQUENCE [LARGE SCALE GENOMIC DNA]</scope>
    <source>
        <strain evidence="20 21">M1214</strain>
    </source>
</reference>
<evidence type="ECO:0000256" key="5">
    <source>
        <dbReference type="ARBA" id="ARBA00022475"/>
    </source>
</evidence>
<dbReference type="PANTHER" id="PTHR32309">
    <property type="entry name" value="TYROSINE-PROTEIN KINASE"/>
    <property type="match status" value="1"/>
</dbReference>
<comment type="subcellular location">
    <subcellularLocation>
        <location evidence="1">Cell inner membrane</location>
        <topology evidence="1">Multi-pass membrane protein</topology>
    </subcellularLocation>
</comment>
<dbReference type="RefSeq" id="WP_193439770.1">
    <property type="nucleotide sequence ID" value="NZ_CP063145.1"/>
</dbReference>
<evidence type="ECO:0000256" key="15">
    <source>
        <dbReference type="ARBA" id="ARBA00051245"/>
    </source>
</evidence>
<evidence type="ECO:0000256" key="1">
    <source>
        <dbReference type="ARBA" id="ARBA00004429"/>
    </source>
</evidence>
<keyword evidence="9" id="KW-0547">Nucleotide-binding</keyword>
<protein>
    <recommendedName>
        <fullName evidence="4">non-specific protein-tyrosine kinase</fullName>
        <ecNumber evidence="4">2.7.10.2</ecNumber>
    </recommendedName>
</protein>
<evidence type="ECO:0000256" key="8">
    <source>
        <dbReference type="ARBA" id="ARBA00022692"/>
    </source>
</evidence>
<keyword evidence="8 16" id="KW-0812">Transmembrane</keyword>
<dbReference type="Gene3D" id="3.40.50.300">
    <property type="entry name" value="P-loop containing nucleotide triphosphate hydrolases"/>
    <property type="match status" value="1"/>
</dbReference>
<gene>
    <name evidence="20" type="ORF">IMZ16_09085</name>
</gene>
<feature type="transmembrane region" description="Helical" evidence="16">
    <location>
        <begin position="500"/>
        <end position="520"/>
    </location>
</feature>
<evidence type="ECO:0000256" key="6">
    <source>
        <dbReference type="ARBA" id="ARBA00022519"/>
    </source>
</evidence>
<dbReference type="InterPro" id="IPR027417">
    <property type="entry name" value="P-loop_NTPase"/>
</dbReference>
<dbReference type="InterPro" id="IPR003856">
    <property type="entry name" value="LPS_length_determ_N"/>
</dbReference>
<evidence type="ECO:0000313" key="21">
    <source>
        <dbReference type="Proteomes" id="UP000593605"/>
    </source>
</evidence>
<dbReference type="Pfam" id="PF13807">
    <property type="entry name" value="GNVR"/>
    <property type="match status" value="1"/>
</dbReference>
<evidence type="ECO:0000256" key="12">
    <source>
        <dbReference type="ARBA" id="ARBA00022989"/>
    </source>
</evidence>
<dbReference type="NCBIfam" id="TIGR01007">
    <property type="entry name" value="eps_fam"/>
    <property type="match status" value="1"/>
</dbReference>
<name>A0A7M1T401_9FLAO</name>
<evidence type="ECO:0000256" key="3">
    <source>
        <dbReference type="ARBA" id="ARBA00008883"/>
    </source>
</evidence>
<comment type="similarity">
    <text evidence="3">Belongs to the etk/wzc family.</text>
</comment>
<dbReference type="InterPro" id="IPR050445">
    <property type="entry name" value="Bact_polysacc_biosynth/exp"/>
</dbReference>
<evidence type="ECO:0000259" key="17">
    <source>
        <dbReference type="Pfam" id="PF02706"/>
    </source>
</evidence>
<dbReference type="GO" id="GO:0004715">
    <property type="term" value="F:non-membrane spanning protein tyrosine kinase activity"/>
    <property type="evidence" value="ECO:0007669"/>
    <property type="project" value="UniProtKB-EC"/>
</dbReference>
<evidence type="ECO:0000256" key="4">
    <source>
        <dbReference type="ARBA" id="ARBA00011903"/>
    </source>
</evidence>
<comment type="similarity">
    <text evidence="2">Belongs to the CpsD/CapB family.</text>
</comment>
<comment type="catalytic activity">
    <reaction evidence="15">
        <text>L-tyrosyl-[protein] + ATP = O-phospho-L-tyrosyl-[protein] + ADP + H(+)</text>
        <dbReference type="Rhea" id="RHEA:10596"/>
        <dbReference type="Rhea" id="RHEA-COMP:10136"/>
        <dbReference type="Rhea" id="RHEA-COMP:20101"/>
        <dbReference type="ChEBI" id="CHEBI:15378"/>
        <dbReference type="ChEBI" id="CHEBI:30616"/>
        <dbReference type="ChEBI" id="CHEBI:46858"/>
        <dbReference type="ChEBI" id="CHEBI:61978"/>
        <dbReference type="ChEBI" id="CHEBI:456216"/>
        <dbReference type="EC" id="2.7.10.2"/>
    </reaction>
</comment>
<dbReference type="Proteomes" id="UP000593605">
    <property type="component" value="Chromosome"/>
</dbReference>
<keyword evidence="10 20" id="KW-0418">Kinase</keyword>
<keyword evidence="5" id="KW-1003">Cell membrane</keyword>
<feature type="domain" description="AAA" evidence="18">
    <location>
        <begin position="588"/>
        <end position="719"/>
    </location>
</feature>
<dbReference type="GO" id="GO:0005886">
    <property type="term" value="C:plasma membrane"/>
    <property type="evidence" value="ECO:0007669"/>
    <property type="project" value="UniProtKB-SubCell"/>
</dbReference>
<dbReference type="SUPFAM" id="SSF52540">
    <property type="entry name" value="P-loop containing nucleoside triphosphate hydrolases"/>
    <property type="match status" value="1"/>
</dbReference>
<evidence type="ECO:0000256" key="9">
    <source>
        <dbReference type="ARBA" id="ARBA00022741"/>
    </source>
</evidence>
<dbReference type="InterPro" id="IPR005702">
    <property type="entry name" value="Wzc-like_C"/>
</dbReference>
<organism evidence="20 21">
    <name type="scientific">Cruoricaptor ignavus</name>
    <dbReference type="NCBI Taxonomy" id="1118202"/>
    <lineage>
        <taxon>Bacteria</taxon>
        <taxon>Pseudomonadati</taxon>
        <taxon>Bacteroidota</taxon>
        <taxon>Flavobacteriia</taxon>
        <taxon>Flavobacteriales</taxon>
        <taxon>Weeksellaceae</taxon>
        <taxon>Cruoricaptor</taxon>
    </lineage>
</organism>
<evidence type="ECO:0000256" key="2">
    <source>
        <dbReference type="ARBA" id="ARBA00007316"/>
    </source>
</evidence>
<dbReference type="Pfam" id="PF13614">
    <property type="entry name" value="AAA_31"/>
    <property type="match status" value="1"/>
</dbReference>
<dbReference type="EC" id="2.7.10.2" evidence="4"/>
<evidence type="ECO:0000256" key="7">
    <source>
        <dbReference type="ARBA" id="ARBA00022679"/>
    </source>
</evidence>
<evidence type="ECO:0000256" key="13">
    <source>
        <dbReference type="ARBA" id="ARBA00023136"/>
    </source>
</evidence>
<evidence type="ECO:0000259" key="19">
    <source>
        <dbReference type="Pfam" id="PF13807"/>
    </source>
</evidence>
<dbReference type="KEGG" id="civ:IMZ16_09085"/>
<evidence type="ECO:0000259" key="18">
    <source>
        <dbReference type="Pfam" id="PF13614"/>
    </source>
</evidence>
<keyword evidence="11" id="KW-0067">ATP-binding</keyword>
<keyword evidence="14" id="KW-0829">Tyrosine-protein kinase</keyword>
<accession>A0A7M1T401</accession>
<feature type="transmembrane region" description="Helical" evidence="16">
    <location>
        <begin position="30"/>
        <end position="48"/>
    </location>
</feature>
<evidence type="ECO:0000256" key="16">
    <source>
        <dbReference type="SAM" id="Phobius"/>
    </source>
</evidence>
<keyword evidence="7 20" id="KW-0808">Transferase</keyword>
<feature type="domain" description="Polysaccharide chain length determinant N-terminal" evidence="17">
    <location>
        <begin position="16"/>
        <end position="113"/>
    </location>
</feature>
<dbReference type="InterPro" id="IPR032807">
    <property type="entry name" value="GNVR"/>
</dbReference>
<dbReference type="CDD" id="cd05387">
    <property type="entry name" value="BY-kinase"/>
    <property type="match status" value="1"/>
</dbReference>
<dbReference type="InterPro" id="IPR025669">
    <property type="entry name" value="AAA_dom"/>
</dbReference>
<dbReference type="EMBL" id="CP063145">
    <property type="protein sequence ID" value="QOR73653.1"/>
    <property type="molecule type" value="Genomic_DNA"/>
</dbReference>
<evidence type="ECO:0000256" key="11">
    <source>
        <dbReference type="ARBA" id="ARBA00022840"/>
    </source>
</evidence>
<dbReference type="PANTHER" id="PTHR32309:SF13">
    <property type="entry name" value="FERRIC ENTEROBACTIN TRANSPORT PROTEIN FEPE"/>
    <property type="match status" value="1"/>
</dbReference>
<keyword evidence="6" id="KW-0997">Cell inner membrane</keyword>